<keyword evidence="3" id="KW-1185">Reference proteome</keyword>
<evidence type="ECO:0000313" key="2">
    <source>
        <dbReference type="EMBL" id="EIM65481.1"/>
    </source>
</evidence>
<feature type="region of interest" description="Disordered" evidence="1">
    <location>
        <begin position="1"/>
        <end position="23"/>
    </location>
</feature>
<dbReference type="Proteomes" id="UP000005778">
    <property type="component" value="Chromosome"/>
</dbReference>
<dbReference type="STRING" id="879212.DespoDRAFT_03746"/>
<reference evidence="2 3" key="1">
    <citation type="submission" date="2011-09" db="EMBL/GenBank/DDBJ databases">
        <authorList>
            <consortium name="US DOE Joint Genome Institute (JGI-PGF)"/>
            <person name="Lucas S."/>
            <person name="Han J."/>
            <person name="Lapidus A."/>
            <person name="Cheng J.-F."/>
            <person name="Goodwin L."/>
            <person name="Pitluck S."/>
            <person name="Peters L."/>
            <person name="Land M.L."/>
            <person name="Hauser L."/>
            <person name="Orellana R."/>
            <person name="Lovley D."/>
            <person name="Woyke T.J."/>
        </authorList>
    </citation>
    <scope>NUCLEOTIDE SEQUENCE [LARGE SCALE GENOMIC DNA]</scope>
    <source>
        <strain evidence="2 3">2ac9</strain>
    </source>
</reference>
<protein>
    <submittedName>
        <fullName evidence="2">Uncharacterized protein</fullName>
    </submittedName>
</protein>
<feature type="compositionally biased region" description="Polar residues" evidence="1">
    <location>
        <begin position="8"/>
        <end position="23"/>
    </location>
</feature>
<accession>I5B7L8</accession>
<dbReference type="AlphaFoldDB" id="I5B7L8"/>
<gene>
    <name evidence="2" type="ORF">DespoDRAFT_03746</name>
</gene>
<dbReference type="EMBL" id="CM001488">
    <property type="protein sequence ID" value="EIM65481.1"/>
    <property type="molecule type" value="Genomic_DNA"/>
</dbReference>
<proteinExistence type="predicted"/>
<evidence type="ECO:0000313" key="3">
    <source>
        <dbReference type="Proteomes" id="UP000005778"/>
    </source>
</evidence>
<organism evidence="2 3">
    <name type="scientific">Desulfobacter postgatei 2ac9</name>
    <dbReference type="NCBI Taxonomy" id="879212"/>
    <lineage>
        <taxon>Bacteria</taxon>
        <taxon>Pseudomonadati</taxon>
        <taxon>Thermodesulfobacteriota</taxon>
        <taxon>Desulfobacteria</taxon>
        <taxon>Desulfobacterales</taxon>
        <taxon>Desulfobacteraceae</taxon>
        <taxon>Desulfobacter</taxon>
    </lineage>
</organism>
<reference evidence="2 3" key="2">
    <citation type="submission" date="2012-02" db="EMBL/GenBank/DDBJ databases">
        <title>Improved High-Quality Draft sequence of Desulfobacter postgatei 2ac9.</title>
        <authorList>
            <consortium name="US DOE Joint Genome Institute"/>
            <person name="Lucas S."/>
            <person name="Han J."/>
            <person name="Lapidus A."/>
            <person name="Cheng J.-F."/>
            <person name="Goodwin L."/>
            <person name="Pitluck S."/>
            <person name="Peters L."/>
            <person name="Ovchinnikova G."/>
            <person name="Held B."/>
            <person name="Detter J.C."/>
            <person name="Han C."/>
            <person name="Tapia R."/>
            <person name="Land M."/>
            <person name="Hauser L."/>
            <person name="Kyrpides N."/>
            <person name="Ivanova N."/>
            <person name="Pagani I."/>
            <person name="Orellana R."/>
            <person name="Lovley D."/>
            <person name="Woyke T."/>
        </authorList>
    </citation>
    <scope>NUCLEOTIDE SEQUENCE [LARGE SCALE GENOMIC DNA]</scope>
    <source>
        <strain evidence="2 3">2ac9</strain>
    </source>
</reference>
<name>I5B7L8_9BACT</name>
<dbReference type="HOGENOM" id="CLU_2952950_0_0_7"/>
<sequence length="59" mass="6718">MAKKPCKTKSNPVRDTLSQDNSGLSQYGLVRGIQIEAMERQANRRLYRKKPVNGVNRSK</sequence>
<evidence type="ECO:0000256" key="1">
    <source>
        <dbReference type="SAM" id="MobiDB-lite"/>
    </source>
</evidence>